<proteinExistence type="predicted"/>
<reference evidence="1" key="1">
    <citation type="journal article" date="2022" name="Front. Genet.">
        <title>Chromosome-Scale Assembly of the Dendrobium nobile Genome Provides Insights Into the Molecular Mechanism of the Biosynthesis of the Medicinal Active Ingredient of Dendrobium.</title>
        <authorList>
            <person name="Xu Q."/>
            <person name="Niu S.-C."/>
            <person name="Li K.-L."/>
            <person name="Zheng P.-J."/>
            <person name="Zhang X.-J."/>
            <person name="Jia Y."/>
            <person name="Liu Y."/>
            <person name="Niu Y.-X."/>
            <person name="Yu L.-H."/>
            <person name="Chen D.-F."/>
            <person name="Zhang G.-Q."/>
        </authorList>
    </citation>
    <scope>NUCLEOTIDE SEQUENCE</scope>
    <source>
        <tissue evidence="1">Leaf</tissue>
    </source>
</reference>
<organism evidence="1 2">
    <name type="scientific">Dendrobium nobile</name>
    <name type="common">Orchid</name>
    <dbReference type="NCBI Taxonomy" id="94219"/>
    <lineage>
        <taxon>Eukaryota</taxon>
        <taxon>Viridiplantae</taxon>
        <taxon>Streptophyta</taxon>
        <taxon>Embryophyta</taxon>
        <taxon>Tracheophyta</taxon>
        <taxon>Spermatophyta</taxon>
        <taxon>Magnoliopsida</taxon>
        <taxon>Liliopsida</taxon>
        <taxon>Asparagales</taxon>
        <taxon>Orchidaceae</taxon>
        <taxon>Epidendroideae</taxon>
        <taxon>Malaxideae</taxon>
        <taxon>Dendrobiinae</taxon>
        <taxon>Dendrobium</taxon>
    </lineage>
</organism>
<keyword evidence="2" id="KW-1185">Reference proteome</keyword>
<protein>
    <submittedName>
        <fullName evidence="1">Uncharacterized protein</fullName>
    </submittedName>
</protein>
<dbReference type="EMBL" id="JAGYWB010000009">
    <property type="protein sequence ID" value="KAI0511108.1"/>
    <property type="molecule type" value="Genomic_DNA"/>
</dbReference>
<accession>A0A8T3BJ11</accession>
<name>A0A8T3BJ11_DENNO</name>
<sequence length="100" mass="11293">MMYLPKKTSPSLLPTVRVTPELYLLSSLRVIEIQSVSLASMARLPAGMKKLVIKECSVLSKRCQKKGDDWLNIQHIPYIKVDQTENRDGISLEKHPSTLS</sequence>
<dbReference type="Proteomes" id="UP000829196">
    <property type="component" value="Unassembled WGS sequence"/>
</dbReference>
<gene>
    <name evidence="1" type="ORF">KFK09_011730</name>
</gene>
<dbReference type="OrthoDB" id="1725454at2759"/>
<dbReference type="AlphaFoldDB" id="A0A8T3BJ11"/>
<evidence type="ECO:0000313" key="1">
    <source>
        <dbReference type="EMBL" id="KAI0511108.1"/>
    </source>
</evidence>
<comment type="caution">
    <text evidence="1">The sequence shown here is derived from an EMBL/GenBank/DDBJ whole genome shotgun (WGS) entry which is preliminary data.</text>
</comment>
<evidence type="ECO:0000313" key="2">
    <source>
        <dbReference type="Proteomes" id="UP000829196"/>
    </source>
</evidence>